<keyword evidence="2" id="KW-0808">Transferase</keyword>
<feature type="domain" description="Methyltransferase FkbM" evidence="1">
    <location>
        <begin position="99"/>
        <end position="248"/>
    </location>
</feature>
<proteinExistence type="predicted"/>
<dbReference type="InterPro" id="IPR006342">
    <property type="entry name" value="FkbM_mtfrase"/>
</dbReference>
<accession>A0ABY7TG42</accession>
<reference evidence="2 3" key="1">
    <citation type="submission" date="2023-02" db="EMBL/GenBank/DDBJ databases">
        <title>Genome sequence of Sphingomonas naphthae.</title>
        <authorList>
            <person name="Kim S."/>
            <person name="Heo J."/>
            <person name="Kwon S.-W."/>
        </authorList>
    </citation>
    <scope>NUCLEOTIDE SEQUENCE [LARGE SCALE GENOMIC DNA]</scope>
    <source>
        <strain evidence="2 3">KACC 18716</strain>
    </source>
</reference>
<organism evidence="2 3">
    <name type="scientific">Sphingomonas naphthae</name>
    <dbReference type="NCBI Taxonomy" id="1813468"/>
    <lineage>
        <taxon>Bacteria</taxon>
        <taxon>Pseudomonadati</taxon>
        <taxon>Pseudomonadota</taxon>
        <taxon>Alphaproteobacteria</taxon>
        <taxon>Sphingomonadales</taxon>
        <taxon>Sphingomonadaceae</taxon>
        <taxon>Sphingomonas</taxon>
    </lineage>
</organism>
<dbReference type="RefSeq" id="WP_273685976.1">
    <property type="nucleotide sequence ID" value="NZ_CP117411.1"/>
</dbReference>
<keyword evidence="3" id="KW-1185">Reference proteome</keyword>
<dbReference type="InterPro" id="IPR052514">
    <property type="entry name" value="SAM-dependent_MTase"/>
</dbReference>
<dbReference type="SUPFAM" id="SSF53335">
    <property type="entry name" value="S-adenosyl-L-methionine-dependent methyltransferases"/>
    <property type="match status" value="1"/>
</dbReference>
<dbReference type="GO" id="GO:0008168">
    <property type="term" value="F:methyltransferase activity"/>
    <property type="evidence" value="ECO:0007669"/>
    <property type="project" value="UniProtKB-KW"/>
</dbReference>
<evidence type="ECO:0000259" key="1">
    <source>
        <dbReference type="Pfam" id="PF05050"/>
    </source>
</evidence>
<evidence type="ECO:0000313" key="3">
    <source>
        <dbReference type="Proteomes" id="UP001220395"/>
    </source>
</evidence>
<dbReference type="Pfam" id="PF05050">
    <property type="entry name" value="Methyltransf_21"/>
    <property type="match status" value="1"/>
</dbReference>
<dbReference type="EMBL" id="CP117411">
    <property type="protein sequence ID" value="WCT72028.1"/>
    <property type="molecule type" value="Genomic_DNA"/>
</dbReference>
<dbReference type="NCBIfam" id="TIGR01444">
    <property type="entry name" value="fkbM_fam"/>
    <property type="match status" value="1"/>
</dbReference>
<evidence type="ECO:0000313" key="2">
    <source>
        <dbReference type="EMBL" id="WCT72028.1"/>
    </source>
</evidence>
<name>A0ABY7TG42_9SPHN</name>
<sequence length="301" mass="32974">MRGLWERVSGKRSRRMQRQIEQLTHQVHALEAFSHGSRATYMGNNRVLVKAVMAGRNFGFMVEADDRLIAPWFIITGQFEPVLTNYFIRVLKPGDHCIDAGCNFGFYTGLMGRLCPQGQVVGIEADGRVADLARDNLAINNVQENSRIVHAAICDSRDPVTLYRRIGRPGNTSMTDPGTALTDLMGEPAVEPFTVTGVRIDDLAAEMGGRVDHMKIDVEGAEPLAFAGARRTIADNPQLRIVMEWSPDQIRTAGFDLSAFLGDLAGMGLKPFDIVGTELAPLSFADLPNVPPRPGIVLTRG</sequence>
<protein>
    <submittedName>
        <fullName evidence="2">FkbM family methyltransferase</fullName>
    </submittedName>
</protein>
<dbReference type="Gene3D" id="3.40.50.150">
    <property type="entry name" value="Vaccinia Virus protein VP39"/>
    <property type="match status" value="1"/>
</dbReference>
<keyword evidence="2" id="KW-0489">Methyltransferase</keyword>
<dbReference type="InterPro" id="IPR029063">
    <property type="entry name" value="SAM-dependent_MTases_sf"/>
</dbReference>
<dbReference type="GO" id="GO:0032259">
    <property type="term" value="P:methylation"/>
    <property type="evidence" value="ECO:0007669"/>
    <property type="project" value="UniProtKB-KW"/>
</dbReference>
<gene>
    <name evidence="2" type="ORF">PQ455_10245</name>
</gene>
<dbReference type="PANTHER" id="PTHR34203:SF15">
    <property type="entry name" value="SLL1173 PROTEIN"/>
    <property type="match status" value="1"/>
</dbReference>
<dbReference type="PANTHER" id="PTHR34203">
    <property type="entry name" value="METHYLTRANSFERASE, FKBM FAMILY PROTEIN"/>
    <property type="match status" value="1"/>
</dbReference>
<dbReference type="Proteomes" id="UP001220395">
    <property type="component" value="Chromosome"/>
</dbReference>